<dbReference type="SUPFAM" id="SSF56281">
    <property type="entry name" value="Metallo-hydrolase/oxidoreductase"/>
    <property type="match status" value="1"/>
</dbReference>
<feature type="non-terminal residue" evidence="1">
    <location>
        <position position="1"/>
    </location>
</feature>
<dbReference type="PANTHER" id="PTHR46018:SF2">
    <property type="entry name" value="ZINC PHOSPHODIESTERASE ELAC PROTEIN 1"/>
    <property type="match status" value="1"/>
</dbReference>
<sequence>VKITFLGVGEAFDETQTNVCLLVEAAGRRMLMECGANAPSAVWNKSTRADYLDGIFVSHFHADHTFGLPALVMRMWEDGRTRPFYLFGPVGSQRYIERMMKMAYPSMVEKLPFTLRFRELQRSHRWDDWNLRVVSTRHSVPNLGLRLEA</sequence>
<dbReference type="Gene3D" id="3.60.15.10">
    <property type="entry name" value="Ribonuclease Z/Hydroxyacylglutathione hydrolase-like"/>
    <property type="match status" value="1"/>
</dbReference>
<protein>
    <submittedName>
        <fullName evidence="1">Uncharacterized protein</fullName>
    </submittedName>
</protein>
<dbReference type="EMBL" id="UINC01014753">
    <property type="protein sequence ID" value="SVA62690.1"/>
    <property type="molecule type" value="Genomic_DNA"/>
</dbReference>
<dbReference type="CDD" id="cd16272">
    <property type="entry name" value="RNaseZ_MBL-fold"/>
    <property type="match status" value="1"/>
</dbReference>
<dbReference type="InterPro" id="IPR036866">
    <property type="entry name" value="RibonucZ/Hydroxyglut_hydro"/>
</dbReference>
<dbReference type="AlphaFoldDB" id="A0A381XDJ1"/>
<name>A0A381XDJ1_9ZZZZ</name>
<dbReference type="PANTHER" id="PTHR46018">
    <property type="entry name" value="ZINC PHOSPHODIESTERASE ELAC PROTEIN 1"/>
    <property type="match status" value="1"/>
</dbReference>
<feature type="non-terminal residue" evidence="1">
    <location>
        <position position="149"/>
    </location>
</feature>
<dbReference type="Pfam" id="PF23023">
    <property type="entry name" value="Anti-Pycsar_Apyc1"/>
    <property type="match status" value="1"/>
</dbReference>
<reference evidence="1" key="1">
    <citation type="submission" date="2018-05" db="EMBL/GenBank/DDBJ databases">
        <authorList>
            <person name="Lanie J.A."/>
            <person name="Ng W.-L."/>
            <person name="Kazmierczak K.M."/>
            <person name="Andrzejewski T.M."/>
            <person name="Davidsen T.M."/>
            <person name="Wayne K.J."/>
            <person name="Tettelin H."/>
            <person name="Glass J.I."/>
            <person name="Rusch D."/>
            <person name="Podicherti R."/>
            <person name="Tsui H.-C.T."/>
            <person name="Winkler M.E."/>
        </authorList>
    </citation>
    <scope>NUCLEOTIDE SEQUENCE</scope>
</reference>
<dbReference type="GO" id="GO:0042781">
    <property type="term" value="F:3'-tRNA processing endoribonuclease activity"/>
    <property type="evidence" value="ECO:0007669"/>
    <property type="project" value="TreeGrafter"/>
</dbReference>
<proteinExistence type="predicted"/>
<organism evidence="1">
    <name type="scientific">marine metagenome</name>
    <dbReference type="NCBI Taxonomy" id="408172"/>
    <lineage>
        <taxon>unclassified sequences</taxon>
        <taxon>metagenomes</taxon>
        <taxon>ecological metagenomes</taxon>
    </lineage>
</organism>
<accession>A0A381XDJ1</accession>
<gene>
    <name evidence="1" type="ORF">METZ01_LOCUS115544</name>
</gene>
<evidence type="ECO:0000313" key="1">
    <source>
        <dbReference type="EMBL" id="SVA62690.1"/>
    </source>
</evidence>